<gene>
    <name evidence="1" type="ORF">A6K24_21045</name>
</gene>
<comment type="caution">
    <text evidence="1">The sequence shown here is derived from an EMBL/GenBank/DDBJ whole genome shotgun (WGS) entry which is preliminary data.</text>
</comment>
<name>A0A179T1J2_9BACI</name>
<sequence>MYQNFYPHTPVYGYTGNLYNNYPNMQWPNNEYRLTNFTQHVGKLMAAPADVEGYFPKGTRIFIHRTYFDNEGQQMVIVVYPFQNPNTGMSSVRSRTFSALQLDGIQPI</sequence>
<accession>A0A179T1J2</accession>
<dbReference type="Proteomes" id="UP000078534">
    <property type="component" value="Unassembled WGS sequence"/>
</dbReference>
<evidence type="ECO:0000313" key="1">
    <source>
        <dbReference type="EMBL" id="OAS86949.1"/>
    </source>
</evidence>
<reference evidence="2" key="1">
    <citation type="submission" date="2016-04" db="EMBL/GenBank/DDBJ databases">
        <authorList>
            <person name="Lyu Z."/>
            <person name="Lyu W."/>
        </authorList>
    </citation>
    <scope>NUCLEOTIDE SEQUENCE [LARGE SCALE GENOMIC DNA]</scope>
    <source>
        <strain evidence="2">C44</strain>
    </source>
</reference>
<proteinExistence type="predicted"/>
<keyword evidence="2" id="KW-1185">Reference proteome</keyword>
<dbReference type="OrthoDB" id="9815217at2"/>
<dbReference type="AlphaFoldDB" id="A0A179T1J2"/>
<dbReference type="EMBL" id="LWSG01000011">
    <property type="protein sequence ID" value="OAS86949.1"/>
    <property type="molecule type" value="Genomic_DNA"/>
</dbReference>
<organism evidence="1 2">
    <name type="scientific">Metabacillus litoralis</name>
    <dbReference type="NCBI Taxonomy" id="152268"/>
    <lineage>
        <taxon>Bacteria</taxon>
        <taxon>Bacillati</taxon>
        <taxon>Bacillota</taxon>
        <taxon>Bacilli</taxon>
        <taxon>Bacillales</taxon>
        <taxon>Bacillaceae</taxon>
        <taxon>Metabacillus</taxon>
    </lineage>
</organism>
<protein>
    <submittedName>
        <fullName evidence="1">Uncharacterized protein</fullName>
    </submittedName>
</protein>
<evidence type="ECO:0000313" key="2">
    <source>
        <dbReference type="Proteomes" id="UP000078534"/>
    </source>
</evidence>
<dbReference type="RefSeq" id="WP_066330393.1">
    <property type="nucleotide sequence ID" value="NZ_LWSG01000011.1"/>
</dbReference>